<sequence>MGNCQAVDAAALVIQHPNGRIERMYWSITASEVMKINPGHYVSIIIPLPPGDGEDDKTVRFTRVKLLRPSDTLVLGRAYRLVTTHEVMKVVRAKKHAKMKNKSDKESSSGDLETTIEVRFALITPLDYASLRTIHSFTESNPSKKSSGLENNGFFVVRKGDLVGVYNNLTDCQAQVGSSVCDPPVSVTMPKESEAYLLSRGLKNALYSIRAVDLTEELFRTLVPCPFNILMNMTNLKEYISKFWGRKLGLREGLGVATNNVAEYRAMILGLRYALSKDSRTMEGEESEYNQVDKNSEADAQANLAVLLAVGEVQEEEVEIGEIEGQSQQSVVVSS</sequence>
<keyword evidence="2" id="KW-1185">Reference proteome</keyword>
<dbReference type="Proteomes" id="UP001056120">
    <property type="component" value="Linkage Group LG05"/>
</dbReference>
<name>A0ACB9J8K6_9ASTR</name>
<protein>
    <submittedName>
        <fullName evidence="1">Uncharacterized protein</fullName>
    </submittedName>
</protein>
<comment type="caution">
    <text evidence="1">The sequence shown here is derived from an EMBL/GenBank/DDBJ whole genome shotgun (WGS) entry which is preliminary data.</text>
</comment>
<reference evidence="2" key="1">
    <citation type="journal article" date="2022" name="Mol. Ecol. Resour.">
        <title>The genomes of chicory, endive, great burdock and yacon provide insights into Asteraceae palaeo-polyploidization history and plant inulin production.</title>
        <authorList>
            <person name="Fan W."/>
            <person name="Wang S."/>
            <person name="Wang H."/>
            <person name="Wang A."/>
            <person name="Jiang F."/>
            <person name="Liu H."/>
            <person name="Zhao H."/>
            <person name="Xu D."/>
            <person name="Zhang Y."/>
        </authorList>
    </citation>
    <scope>NUCLEOTIDE SEQUENCE [LARGE SCALE GENOMIC DNA]</scope>
    <source>
        <strain evidence="2">cv. Yunnan</strain>
    </source>
</reference>
<dbReference type="EMBL" id="CM042022">
    <property type="protein sequence ID" value="KAI3816818.1"/>
    <property type="molecule type" value="Genomic_DNA"/>
</dbReference>
<reference evidence="1 2" key="2">
    <citation type="journal article" date="2022" name="Mol. Ecol. Resour.">
        <title>The genomes of chicory, endive, great burdock and yacon provide insights into Asteraceae paleo-polyploidization history and plant inulin production.</title>
        <authorList>
            <person name="Fan W."/>
            <person name="Wang S."/>
            <person name="Wang H."/>
            <person name="Wang A."/>
            <person name="Jiang F."/>
            <person name="Liu H."/>
            <person name="Zhao H."/>
            <person name="Xu D."/>
            <person name="Zhang Y."/>
        </authorList>
    </citation>
    <scope>NUCLEOTIDE SEQUENCE [LARGE SCALE GENOMIC DNA]</scope>
    <source>
        <strain evidence="2">cv. Yunnan</strain>
        <tissue evidence="1">Leaves</tissue>
    </source>
</reference>
<proteinExistence type="predicted"/>
<evidence type="ECO:0000313" key="1">
    <source>
        <dbReference type="EMBL" id="KAI3816818.1"/>
    </source>
</evidence>
<evidence type="ECO:0000313" key="2">
    <source>
        <dbReference type="Proteomes" id="UP001056120"/>
    </source>
</evidence>
<gene>
    <name evidence="1" type="ORF">L1987_16523</name>
</gene>
<organism evidence="1 2">
    <name type="scientific">Smallanthus sonchifolius</name>
    <dbReference type="NCBI Taxonomy" id="185202"/>
    <lineage>
        <taxon>Eukaryota</taxon>
        <taxon>Viridiplantae</taxon>
        <taxon>Streptophyta</taxon>
        <taxon>Embryophyta</taxon>
        <taxon>Tracheophyta</taxon>
        <taxon>Spermatophyta</taxon>
        <taxon>Magnoliopsida</taxon>
        <taxon>eudicotyledons</taxon>
        <taxon>Gunneridae</taxon>
        <taxon>Pentapetalae</taxon>
        <taxon>asterids</taxon>
        <taxon>campanulids</taxon>
        <taxon>Asterales</taxon>
        <taxon>Asteraceae</taxon>
        <taxon>Asteroideae</taxon>
        <taxon>Heliantheae alliance</taxon>
        <taxon>Millerieae</taxon>
        <taxon>Smallanthus</taxon>
    </lineage>
</organism>
<accession>A0ACB9J8K6</accession>